<feature type="compositionally biased region" description="Gly residues" evidence="1">
    <location>
        <begin position="188"/>
        <end position="197"/>
    </location>
</feature>
<dbReference type="EMBL" id="SRPY01000053">
    <property type="protein sequence ID" value="KAG5929536.1"/>
    <property type="molecule type" value="Genomic_DNA"/>
</dbReference>
<evidence type="ECO:0000259" key="2">
    <source>
        <dbReference type="SMART" id="SM01017"/>
    </source>
</evidence>
<gene>
    <name evidence="3" type="ORF">E4U42_005563</name>
</gene>
<proteinExistence type="predicted"/>
<protein>
    <recommendedName>
        <fullName evidence="2">Arrestin C-terminal-like domain-containing protein</fullName>
    </recommendedName>
</protein>
<feature type="region of interest" description="Disordered" evidence="1">
    <location>
        <begin position="282"/>
        <end position="309"/>
    </location>
</feature>
<feature type="compositionally biased region" description="Low complexity" evidence="1">
    <location>
        <begin position="1"/>
        <end position="28"/>
    </location>
</feature>
<dbReference type="OrthoDB" id="2238745at2759"/>
<feature type="compositionally biased region" description="Low complexity" evidence="1">
    <location>
        <begin position="497"/>
        <end position="508"/>
    </location>
</feature>
<evidence type="ECO:0000313" key="4">
    <source>
        <dbReference type="Proteomes" id="UP000811619"/>
    </source>
</evidence>
<dbReference type="Pfam" id="PF02752">
    <property type="entry name" value="Arrestin_C"/>
    <property type="match status" value="1"/>
</dbReference>
<dbReference type="PANTHER" id="PTHR11188">
    <property type="entry name" value="ARRESTIN DOMAIN CONTAINING PROTEIN"/>
    <property type="match status" value="1"/>
</dbReference>
<feature type="compositionally biased region" description="Polar residues" evidence="1">
    <location>
        <begin position="141"/>
        <end position="156"/>
    </location>
</feature>
<comment type="caution">
    <text evidence="3">The sequence shown here is derived from an EMBL/GenBank/DDBJ whole genome shotgun (WGS) entry which is preliminary data.</text>
</comment>
<feature type="region of interest" description="Disordered" evidence="1">
    <location>
        <begin position="1"/>
        <end position="53"/>
    </location>
</feature>
<dbReference type="Proteomes" id="UP000811619">
    <property type="component" value="Unassembled WGS sequence"/>
</dbReference>
<dbReference type="InterPro" id="IPR014752">
    <property type="entry name" value="Arrestin-like_C"/>
</dbReference>
<organism evidence="3 4">
    <name type="scientific">Claviceps africana</name>
    <dbReference type="NCBI Taxonomy" id="83212"/>
    <lineage>
        <taxon>Eukaryota</taxon>
        <taxon>Fungi</taxon>
        <taxon>Dikarya</taxon>
        <taxon>Ascomycota</taxon>
        <taxon>Pezizomycotina</taxon>
        <taxon>Sordariomycetes</taxon>
        <taxon>Hypocreomycetidae</taxon>
        <taxon>Hypocreales</taxon>
        <taxon>Clavicipitaceae</taxon>
        <taxon>Claviceps</taxon>
    </lineage>
</organism>
<dbReference type="GO" id="GO:0005829">
    <property type="term" value="C:cytosol"/>
    <property type="evidence" value="ECO:0007669"/>
    <property type="project" value="TreeGrafter"/>
</dbReference>
<feature type="region of interest" description="Disordered" evidence="1">
    <location>
        <begin position="480"/>
        <end position="513"/>
    </location>
</feature>
<feature type="region of interest" description="Disordered" evidence="1">
    <location>
        <begin position="232"/>
        <end position="260"/>
    </location>
</feature>
<feature type="region of interest" description="Disordered" evidence="1">
    <location>
        <begin position="102"/>
        <end position="218"/>
    </location>
</feature>
<accession>A0A8K0JE85</accession>
<feature type="compositionally biased region" description="Low complexity" evidence="1">
    <location>
        <begin position="238"/>
        <end position="260"/>
    </location>
</feature>
<feature type="region of interest" description="Disordered" evidence="1">
    <location>
        <begin position="1027"/>
        <end position="1047"/>
    </location>
</feature>
<feature type="region of interest" description="Disordered" evidence="1">
    <location>
        <begin position="861"/>
        <end position="908"/>
    </location>
</feature>
<dbReference type="GO" id="GO:0031625">
    <property type="term" value="F:ubiquitin protein ligase binding"/>
    <property type="evidence" value="ECO:0007669"/>
    <property type="project" value="TreeGrafter"/>
</dbReference>
<evidence type="ECO:0000313" key="3">
    <source>
        <dbReference type="EMBL" id="KAG5929536.1"/>
    </source>
</evidence>
<dbReference type="InterPro" id="IPR050357">
    <property type="entry name" value="Arrestin_domain-protein"/>
</dbReference>
<feature type="compositionally biased region" description="Polar residues" evidence="1">
    <location>
        <begin position="871"/>
        <end position="895"/>
    </location>
</feature>
<dbReference type="AlphaFoldDB" id="A0A8K0JE85"/>
<evidence type="ECO:0000256" key="1">
    <source>
        <dbReference type="SAM" id="MobiDB-lite"/>
    </source>
</evidence>
<dbReference type="InterPro" id="IPR011022">
    <property type="entry name" value="Arrestin_C-like"/>
</dbReference>
<dbReference type="GO" id="GO:0070086">
    <property type="term" value="P:ubiquitin-dependent endocytosis"/>
    <property type="evidence" value="ECO:0007669"/>
    <property type="project" value="TreeGrafter"/>
</dbReference>
<feature type="compositionally biased region" description="Basic residues" evidence="1">
    <location>
        <begin position="29"/>
        <end position="48"/>
    </location>
</feature>
<feature type="compositionally biased region" description="Pro residues" evidence="1">
    <location>
        <begin position="936"/>
        <end position="949"/>
    </location>
</feature>
<dbReference type="GO" id="GO:0030674">
    <property type="term" value="F:protein-macromolecule adaptor activity"/>
    <property type="evidence" value="ECO:0007669"/>
    <property type="project" value="TreeGrafter"/>
</dbReference>
<name>A0A8K0JE85_9HYPO</name>
<reference evidence="3" key="1">
    <citation type="journal article" date="2020" name="bioRxiv">
        <title>Whole genome comparisons of ergot fungi reveals the divergence and evolution of species within the genus Claviceps are the result of varying mechanisms driving genome evolution and host range expansion.</title>
        <authorList>
            <person name="Wyka S.A."/>
            <person name="Mondo S.J."/>
            <person name="Liu M."/>
            <person name="Dettman J."/>
            <person name="Nalam V."/>
            <person name="Broders K.D."/>
        </authorList>
    </citation>
    <scope>NUCLEOTIDE SEQUENCE</scope>
    <source>
        <strain evidence="3">CCC 489</strain>
    </source>
</reference>
<dbReference type="Gene3D" id="2.60.40.640">
    <property type="match status" value="1"/>
</dbReference>
<keyword evidence="4" id="KW-1185">Reference proteome</keyword>
<feature type="region of interest" description="Disordered" evidence="1">
    <location>
        <begin position="923"/>
        <end position="949"/>
    </location>
</feature>
<feature type="compositionally biased region" description="Low complexity" evidence="1">
    <location>
        <begin position="157"/>
        <end position="184"/>
    </location>
</feature>
<sequence>MIPATRQQQQQQQHWQHWHQQQQQQQQQQRRHPHSHSHSHSHPRRRRSATWLPANNSGIYYRPESLAGQQRSLSENLPAPHIGPRRNRPHAIHIVTFPAGYTPRELRPDVTSKANKPRKARGTRSMTSNLDPTAIRPSTAHPLSSLFTDYSPNAGPSASTDTRVSSSHSHSHSHSNAASTSSSRRNNHGGGGDGGSSSGSVRTKAGNHHHKRGDSTASQLLDKFISSFSGRSFSAMESSRPGSRLGSRPGSRPGTSPATTGTAAAVAVAVAAALAVVPQPPAYDDVPEDSAARARVEPHNSSSPQHHPAAEADMAATAVAGSALVPPSSGNMLGRRNSLVSVRSAKSNATIPVVVEVSKPVASGSGVSCSILLAERNIFLHGFDHDGRAARDGHGGTALLRGKLQLNVTKNVKLKAIQLKLVGRARTEWPEGIPPLRQEVCQEESLRTQVLTFFNVMHDGWESEYGDQCTYQLKAGSANSSSTNLNTLPRQNQRPVSLLPPSSSSSNSGLTAKQLKRLSLQSTQSRSFGKSENGAASTAQAKGYKVFYPGTYDYNFELPIDHHQLETIKLQYGSVKWELHASVDRAGAFRPNLHGVKELSVVRLPDQMSLEMSEPISISRRWEDQLHYDIVISGKSFPIGSRIPIAFKLTPLAKVQVHKLKVYVTESIEYWTTDKRVTRKDPVRKILLLEKTAGKPLDPNWAACEVNTLQGGELSPEQRRQAREMANFRRTREAAQQGRSAEPLPEPTNNLLGDLDLGLEHMWGATEIEANVQLPTCQTMAKHKDLRLHPDCSWKNVNVYHWIKIVLRISRLDPADPTGTKRRHFEISIDSPFTVLNCRATQANTVLPAYAGPTSPAAPCQSACGCPDSATVASEGSPSSSNGTLPGMDASNNDAAGSARSPVPLATEEGEPRPIHLLRVPSFQPPAFDEDTAPPLMSPRPTSPPLISPPPQYDAVVGRPGMDGLADYFVRLADYGYRNGDGNDSESDSDEHPARILGRSGRVNVCNPRTPGNRRMASRSFEISRPMTQIDGASLPRPAVQRAEGAQ</sequence>
<feature type="domain" description="Arrestin C-terminal-like" evidence="2">
    <location>
        <begin position="622"/>
        <end position="840"/>
    </location>
</feature>
<dbReference type="SMART" id="SM01017">
    <property type="entry name" value="Arrestin_C"/>
    <property type="match status" value="1"/>
</dbReference>
<dbReference type="PANTHER" id="PTHR11188:SF174">
    <property type="entry name" value="ARRESTIN-RELATED TRAFFICKING ADAPTER 10-RELATED"/>
    <property type="match status" value="1"/>
</dbReference>